<dbReference type="EMBL" id="JAIQCV010000011">
    <property type="protein sequence ID" value="KAH1046588.1"/>
    <property type="molecule type" value="Genomic_DNA"/>
</dbReference>
<dbReference type="Proteomes" id="UP000828251">
    <property type="component" value="Unassembled WGS sequence"/>
</dbReference>
<protein>
    <submittedName>
        <fullName evidence="1">Uncharacterized protein</fullName>
    </submittedName>
</protein>
<accession>A0A9D3UK09</accession>
<sequence>ISLACVAYIAWPRIHTPVWQAGVGPQTQLSLPCVAHTVTLEPPHGHVCTRPCPCRPHGLVSHTANYTGDHTLVWRRQNNCLAFVESSFFCISGTHLFYERGASYFMIRRCQNRE</sequence>
<feature type="non-terminal residue" evidence="1">
    <location>
        <position position="1"/>
    </location>
</feature>
<reference evidence="1 2" key="1">
    <citation type="journal article" date="2021" name="Plant Biotechnol. J.">
        <title>Multi-omics assisted identification of the key and species-specific regulatory components of drought-tolerant mechanisms in Gossypium stocksii.</title>
        <authorList>
            <person name="Yu D."/>
            <person name="Ke L."/>
            <person name="Zhang D."/>
            <person name="Wu Y."/>
            <person name="Sun Y."/>
            <person name="Mei J."/>
            <person name="Sun J."/>
            <person name="Sun Y."/>
        </authorList>
    </citation>
    <scope>NUCLEOTIDE SEQUENCE [LARGE SCALE GENOMIC DNA]</scope>
    <source>
        <strain evidence="2">cv. E1</strain>
        <tissue evidence="1">Leaf</tissue>
    </source>
</reference>
<keyword evidence="2" id="KW-1185">Reference proteome</keyword>
<organism evidence="1 2">
    <name type="scientific">Gossypium stocksii</name>
    <dbReference type="NCBI Taxonomy" id="47602"/>
    <lineage>
        <taxon>Eukaryota</taxon>
        <taxon>Viridiplantae</taxon>
        <taxon>Streptophyta</taxon>
        <taxon>Embryophyta</taxon>
        <taxon>Tracheophyta</taxon>
        <taxon>Spermatophyta</taxon>
        <taxon>Magnoliopsida</taxon>
        <taxon>eudicotyledons</taxon>
        <taxon>Gunneridae</taxon>
        <taxon>Pentapetalae</taxon>
        <taxon>rosids</taxon>
        <taxon>malvids</taxon>
        <taxon>Malvales</taxon>
        <taxon>Malvaceae</taxon>
        <taxon>Malvoideae</taxon>
        <taxon>Gossypium</taxon>
    </lineage>
</organism>
<evidence type="ECO:0000313" key="1">
    <source>
        <dbReference type="EMBL" id="KAH1046588.1"/>
    </source>
</evidence>
<dbReference type="AlphaFoldDB" id="A0A9D3UK09"/>
<evidence type="ECO:0000313" key="2">
    <source>
        <dbReference type="Proteomes" id="UP000828251"/>
    </source>
</evidence>
<comment type="caution">
    <text evidence="1">The sequence shown here is derived from an EMBL/GenBank/DDBJ whole genome shotgun (WGS) entry which is preliminary data.</text>
</comment>
<name>A0A9D3UK09_9ROSI</name>
<proteinExistence type="predicted"/>
<gene>
    <name evidence="1" type="ORF">J1N35_037372</name>
</gene>